<dbReference type="InterPro" id="IPR036249">
    <property type="entry name" value="Thioredoxin-like_sf"/>
</dbReference>
<keyword evidence="7" id="KW-1133">Transmembrane helix</keyword>
<comment type="similarity">
    <text evidence="1">Belongs to the thioredoxin family. DsbA subfamily.</text>
</comment>
<dbReference type="PANTHER" id="PTHR13887:SF14">
    <property type="entry name" value="DISULFIDE BOND FORMATION PROTEIN D"/>
    <property type="match status" value="1"/>
</dbReference>
<name>A0ABQ2M479_9ACTN</name>
<gene>
    <name evidence="9" type="ORF">GCM10012286_38620</name>
</gene>
<keyword evidence="7" id="KW-0812">Transmembrane</keyword>
<keyword evidence="3" id="KW-0560">Oxidoreductase</keyword>
<dbReference type="Proteomes" id="UP000656881">
    <property type="component" value="Unassembled WGS sequence"/>
</dbReference>
<feature type="domain" description="Thioredoxin-like fold" evidence="8">
    <location>
        <begin position="145"/>
        <end position="300"/>
    </location>
</feature>
<feature type="transmembrane region" description="Helical" evidence="7">
    <location>
        <begin position="15"/>
        <end position="35"/>
    </location>
</feature>
<dbReference type="EMBL" id="BMNG01000008">
    <property type="protein sequence ID" value="GGO46819.1"/>
    <property type="molecule type" value="Genomic_DNA"/>
</dbReference>
<evidence type="ECO:0000256" key="6">
    <source>
        <dbReference type="SAM" id="MobiDB-lite"/>
    </source>
</evidence>
<proteinExistence type="inferred from homology"/>
<dbReference type="PANTHER" id="PTHR13887">
    <property type="entry name" value="GLUTATHIONE S-TRANSFERASE KAPPA"/>
    <property type="match status" value="1"/>
</dbReference>
<feature type="compositionally biased region" description="Low complexity" evidence="6">
    <location>
        <begin position="96"/>
        <end position="127"/>
    </location>
</feature>
<feature type="region of interest" description="Disordered" evidence="6">
    <location>
        <begin position="69"/>
        <end position="127"/>
    </location>
</feature>
<dbReference type="SUPFAM" id="SSF52833">
    <property type="entry name" value="Thioredoxin-like"/>
    <property type="match status" value="1"/>
</dbReference>
<evidence type="ECO:0000256" key="4">
    <source>
        <dbReference type="ARBA" id="ARBA00023157"/>
    </source>
</evidence>
<feature type="transmembrane region" description="Helical" evidence="7">
    <location>
        <begin position="47"/>
        <end position="66"/>
    </location>
</feature>
<sequence length="319" mass="33113">MGRPSSAYQWEMPPFTVFVLLMGWDVTLSGPLFGTPWRGLFMAVRKAGRVVASVAAVALLGVAVTACDSGDSDDGKGASRKVTESRGSEGRLESDSPSAGAASEGSASEGASPSASPEVVPEAKVPPVSASRLAKVPATVKGGVITVGKPSAKHTVKVYEDPRCPVCKKFEESGAQALVAPLSAGDVKVEYTIASFLDKNLGGSGSVNAANALRAAVESDKFPQFHSALFTNQPEESDDAFTPAFLLKIADTVGLRDGAFKKAVTNGTYKSWVGIAMESFEKDGMTGTPTVVVDGKKVASEALYVEGDFRKVLKDAGIS</sequence>
<evidence type="ECO:0000256" key="2">
    <source>
        <dbReference type="ARBA" id="ARBA00022729"/>
    </source>
</evidence>
<keyword evidence="5" id="KW-0676">Redox-active center</keyword>
<protein>
    <recommendedName>
        <fullName evidence="8">Thioredoxin-like fold domain-containing protein</fullName>
    </recommendedName>
</protein>
<evidence type="ECO:0000256" key="7">
    <source>
        <dbReference type="SAM" id="Phobius"/>
    </source>
</evidence>
<comment type="caution">
    <text evidence="9">The sequence shown here is derived from an EMBL/GenBank/DDBJ whole genome shotgun (WGS) entry which is preliminary data.</text>
</comment>
<organism evidence="9 10">
    <name type="scientific">Streptomyces lasiicapitis</name>
    <dbReference type="NCBI Taxonomy" id="1923961"/>
    <lineage>
        <taxon>Bacteria</taxon>
        <taxon>Bacillati</taxon>
        <taxon>Actinomycetota</taxon>
        <taxon>Actinomycetes</taxon>
        <taxon>Kitasatosporales</taxon>
        <taxon>Streptomycetaceae</taxon>
        <taxon>Streptomyces</taxon>
    </lineage>
</organism>
<evidence type="ECO:0000313" key="9">
    <source>
        <dbReference type="EMBL" id="GGO46819.1"/>
    </source>
</evidence>
<feature type="compositionally biased region" description="Basic and acidic residues" evidence="6">
    <location>
        <begin position="73"/>
        <end position="94"/>
    </location>
</feature>
<evidence type="ECO:0000313" key="10">
    <source>
        <dbReference type="Proteomes" id="UP000656881"/>
    </source>
</evidence>
<keyword evidence="10" id="KW-1185">Reference proteome</keyword>
<evidence type="ECO:0000259" key="8">
    <source>
        <dbReference type="Pfam" id="PF13462"/>
    </source>
</evidence>
<evidence type="ECO:0000256" key="5">
    <source>
        <dbReference type="ARBA" id="ARBA00023284"/>
    </source>
</evidence>
<keyword evidence="2" id="KW-0732">Signal</keyword>
<evidence type="ECO:0000256" key="1">
    <source>
        <dbReference type="ARBA" id="ARBA00005791"/>
    </source>
</evidence>
<dbReference type="InterPro" id="IPR012336">
    <property type="entry name" value="Thioredoxin-like_fold"/>
</dbReference>
<evidence type="ECO:0000256" key="3">
    <source>
        <dbReference type="ARBA" id="ARBA00023002"/>
    </source>
</evidence>
<keyword evidence="7" id="KW-0472">Membrane</keyword>
<keyword evidence="4" id="KW-1015">Disulfide bond</keyword>
<dbReference type="Pfam" id="PF13462">
    <property type="entry name" value="Thioredoxin_4"/>
    <property type="match status" value="1"/>
</dbReference>
<accession>A0ABQ2M479</accession>
<reference evidence="10" key="1">
    <citation type="journal article" date="2019" name="Int. J. Syst. Evol. Microbiol.">
        <title>The Global Catalogue of Microorganisms (GCM) 10K type strain sequencing project: providing services to taxonomists for standard genome sequencing and annotation.</title>
        <authorList>
            <consortium name="The Broad Institute Genomics Platform"/>
            <consortium name="The Broad Institute Genome Sequencing Center for Infectious Disease"/>
            <person name="Wu L."/>
            <person name="Ma J."/>
        </authorList>
    </citation>
    <scope>NUCLEOTIDE SEQUENCE [LARGE SCALE GENOMIC DNA]</scope>
    <source>
        <strain evidence="10">CGMCC 4.7349</strain>
    </source>
</reference>
<dbReference type="Gene3D" id="3.40.30.10">
    <property type="entry name" value="Glutaredoxin"/>
    <property type="match status" value="1"/>
</dbReference>